<organism evidence="2 3">
    <name type="scientific">candidate division WOR-3 bacterium</name>
    <dbReference type="NCBI Taxonomy" id="2052148"/>
    <lineage>
        <taxon>Bacteria</taxon>
        <taxon>Bacteria division WOR-3</taxon>
    </lineage>
</organism>
<feature type="chain" id="PRO_5038832944" description="Lipoprotein" evidence="1">
    <location>
        <begin position="19"/>
        <end position="148"/>
    </location>
</feature>
<evidence type="ECO:0000256" key="1">
    <source>
        <dbReference type="SAM" id="SignalP"/>
    </source>
</evidence>
<sequence length="148" mass="16422">MNKKLMALIVGFAVLALATGFSGCEKEEPLAVGDLVWCQAYAGEGNDWETAEVIEIEGEQITVKWEDPFMNDAPEETRHKSEVVKKIALEAKKIKPGMEALIHAPNRSYPYKGEIVAVEGNDYIVEFKSGSADIVDTVDITSLWKFTR</sequence>
<dbReference type="AlphaFoldDB" id="A0A9D5K8S8"/>
<gene>
    <name evidence="2" type="ORF">GF359_04375</name>
</gene>
<dbReference type="PROSITE" id="PS51257">
    <property type="entry name" value="PROKAR_LIPOPROTEIN"/>
    <property type="match status" value="1"/>
</dbReference>
<name>A0A9D5K8S8_UNCW3</name>
<proteinExistence type="predicted"/>
<keyword evidence="1" id="KW-0732">Signal</keyword>
<dbReference type="Proteomes" id="UP000630660">
    <property type="component" value="Unassembled WGS sequence"/>
</dbReference>
<evidence type="ECO:0008006" key="4">
    <source>
        <dbReference type="Google" id="ProtNLM"/>
    </source>
</evidence>
<evidence type="ECO:0000313" key="2">
    <source>
        <dbReference type="EMBL" id="MBD3364433.1"/>
    </source>
</evidence>
<protein>
    <recommendedName>
        <fullName evidence="4">Lipoprotein</fullName>
    </recommendedName>
</protein>
<reference evidence="2" key="1">
    <citation type="submission" date="2019-11" db="EMBL/GenBank/DDBJ databases">
        <title>Microbial mats filling the niche in hypersaline microbial mats.</title>
        <authorList>
            <person name="Wong H.L."/>
            <person name="Macleod F.I."/>
            <person name="White R.A. III"/>
            <person name="Burns B.P."/>
        </authorList>
    </citation>
    <scope>NUCLEOTIDE SEQUENCE</scope>
    <source>
        <strain evidence="2">Bin_327</strain>
    </source>
</reference>
<comment type="caution">
    <text evidence="2">The sequence shown here is derived from an EMBL/GenBank/DDBJ whole genome shotgun (WGS) entry which is preliminary data.</text>
</comment>
<accession>A0A9D5K8S8</accession>
<dbReference type="EMBL" id="WJKJ01000142">
    <property type="protein sequence ID" value="MBD3364433.1"/>
    <property type="molecule type" value="Genomic_DNA"/>
</dbReference>
<feature type="signal peptide" evidence="1">
    <location>
        <begin position="1"/>
        <end position="18"/>
    </location>
</feature>
<evidence type="ECO:0000313" key="3">
    <source>
        <dbReference type="Proteomes" id="UP000630660"/>
    </source>
</evidence>